<protein>
    <submittedName>
        <fullName evidence="1">Uncharacterized protein</fullName>
    </submittedName>
</protein>
<dbReference type="AlphaFoldDB" id="A0A519BBG2"/>
<evidence type="ECO:0000313" key="2">
    <source>
        <dbReference type="Proteomes" id="UP000320813"/>
    </source>
</evidence>
<name>A0A519BBG2_9DELT</name>
<gene>
    <name evidence="1" type="ORF">EVJ47_05095</name>
</gene>
<dbReference type="Proteomes" id="UP000320813">
    <property type="component" value="Unassembled WGS sequence"/>
</dbReference>
<organism evidence="1 2">
    <name type="scientific">Candidatus Acidulodesulfobacterium ferriphilum</name>
    <dbReference type="NCBI Taxonomy" id="2597223"/>
    <lineage>
        <taxon>Bacteria</taxon>
        <taxon>Deltaproteobacteria</taxon>
        <taxon>Candidatus Acidulodesulfobacterales</taxon>
        <taxon>Candidatus Acidulodesulfobacterium</taxon>
    </lineage>
</organism>
<dbReference type="EMBL" id="SGBD01000002">
    <property type="protein sequence ID" value="RZD14548.1"/>
    <property type="molecule type" value="Genomic_DNA"/>
</dbReference>
<comment type="caution">
    <text evidence="1">The sequence shown here is derived from an EMBL/GenBank/DDBJ whole genome shotgun (WGS) entry which is preliminary data.</text>
</comment>
<reference evidence="1 2" key="1">
    <citation type="submission" date="2019-01" db="EMBL/GenBank/DDBJ databases">
        <title>Insights into ecological role of a new deltaproteobacterial order Candidatus Sinidesulfobacterales (Sva0485) by metagenomics and metatranscriptomics.</title>
        <authorList>
            <person name="Tan S."/>
            <person name="Liu J."/>
            <person name="Fang Y."/>
            <person name="Hedlund B.P."/>
            <person name="Lian Z.H."/>
            <person name="Huang L.Y."/>
            <person name="Li J.T."/>
            <person name="Huang L.N."/>
            <person name="Li W.J."/>
            <person name="Jiang H.C."/>
            <person name="Dong H.L."/>
            <person name="Shu W.S."/>
        </authorList>
    </citation>
    <scope>NUCLEOTIDE SEQUENCE [LARGE SCALE GENOMIC DNA]</scope>
    <source>
        <strain evidence="1">AP3</strain>
    </source>
</reference>
<evidence type="ECO:0000313" key="1">
    <source>
        <dbReference type="EMBL" id="RZD14548.1"/>
    </source>
</evidence>
<accession>A0A519BBG2</accession>
<sequence>MKNSIDLKIKIANKILIINKYILIALLEKREKISDISQLFDRKLFFTKIFSKTPAVSNDSKIPILKNKLIEITELEKAILDVLMARKEEAGEKIKFFQKITVAIKAYKLNNIIK</sequence>
<proteinExistence type="predicted"/>